<dbReference type="STRING" id="1101373.A9O67_07355"/>
<dbReference type="InterPro" id="IPR013078">
    <property type="entry name" value="His_Pase_superF_clade-1"/>
</dbReference>
<dbReference type="RefSeq" id="WP_068609522.1">
    <property type="nucleotide sequence ID" value="NZ_LZDH01000056.1"/>
</dbReference>
<dbReference type="OrthoDB" id="9814783at2"/>
<dbReference type="Gene3D" id="3.40.50.1240">
    <property type="entry name" value="Phosphoglycerate mutase-like"/>
    <property type="match status" value="1"/>
</dbReference>
<dbReference type="Proteomes" id="UP000091969">
    <property type="component" value="Unassembled WGS sequence"/>
</dbReference>
<sequence>MDLILWRHAEAEDLDETDEGGGDDLSRRLTPKGEKQAARMAAWLDRQLPEGTRIWSSPAVRTEQTVLALGRRYRVRHELAPDGTPQGLLNVVQWPDARHPALVVGHQPTLGRVVAGLLGIESGECSIRKGAVWWLRRRERHQGWQTVLLCVQSPELL</sequence>
<reference evidence="1 2" key="1">
    <citation type="submission" date="2016-06" db="EMBL/GenBank/DDBJ databases">
        <title>Genome sequence of Tepidimonas fonticaldi PL17.</title>
        <authorList>
            <person name="Pinnaka A.K."/>
        </authorList>
    </citation>
    <scope>NUCLEOTIDE SEQUENCE [LARGE SCALE GENOMIC DNA]</scope>
    <source>
        <strain evidence="1 2">PL17</strain>
    </source>
</reference>
<dbReference type="InterPro" id="IPR029033">
    <property type="entry name" value="His_PPase_superfam"/>
</dbReference>
<dbReference type="SUPFAM" id="SSF53254">
    <property type="entry name" value="Phosphoglycerate mutase-like"/>
    <property type="match status" value="1"/>
</dbReference>
<dbReference type="AlphaFoldDB" id="A0A1A6DV86"/>
<evidence type="ECO:0000313" key="2">
    <source>
        <dbReference type="Proteomes" id="UP000091969"/>
    </source>
</evidence>
<gene>
    <name evidence="1" type="ORF">A9O67_07355</name>
</gene>
<dbReference type="SMART" id="SM00855">
    <property type="entry name" value="PGAM"/>
    <property type="match status" value="1"/>
</dbReference>
<organism evidence="1 2">
    <name type="scientific">Tepidimonas fonticaldi</name>
    <dbReference type="NCBI Taxonomy" id="1101373"/>
    <lineage>
        <taxon>Bacteria</taxon>
        <taxon>Pseudomonadati</taxon>
        <taxon>Pseudomonadota</taxon>
        <taxon>Betaproteobacteria</taxon>
        <taxon>Burkholderiales</taxon>
        <taxon>Tepidimonas</taxon>
    </lineage>
</organism>
<name>A0A1A6DV86_9BURK</name>
<comment type="caution">
    <text evidence="1">The sequence shown here is derived from an EMBL/GenBank/DDBJ whole genome shotgun (WGS) entry which is preliminary data.</text>
</comment>
<dbReference type="EMBL" id="LZDH01000056">
    <property type="protein sequence ID" value="OBS30773.1"/>
    <property type="molecule type" value="Genomic_DNA"/>
</dbReference>
<protein>
    <submittedName>
        <fullName evidence="1">Histidine phosphatase family protein</fullName>
    </submittedName>
</protein>
<accession>A0A1A6DV86</accession>
<dbReference type="CDD" id="cd07067">
    <property type="entry name" value="HP_PGM_like"/>
    <property type="match status" value="1"/>
</dbReference>
<keyword evidence="2" id="KW-1185">Reference proteome</keyword>
<dbReference type="Pfam" id="PF00300">
    <property type="entry name" value="His_Phos_1"/>
    <property type="match status" value="1"/>
</dbReference>
<evidence type="ECO:0000313" key="1">
    <source>
        <dbReference type="EMBL" id="OBS30773.1"/>
    </source>
</evidence>
<proteinExistence type="predicted"/>